<dbReference type="RefSeq" id="WP_048546883.1">
    <property type="nucleotide sequence ID" value="NZ_HF571038.1"/>
</dbReference>
<dbReference type="OrthoDB" id="9854303at2"/>
<organism evidence="2 3">
    <name type="scientific">Nostocoides jenkinsii Ben 74</name>
    <dbReference type="NCBI Taxonomy" id="1193518"/>
    <lineage>
        <taxon>Bacteria</taxon>
        <taxon>Bacillati</taxon>
        <taxon>Actinomycetota</taxon>
        <taxon>Actinomycetes</taxon>
        <taxon>Micrococcales</taxon>
        <taxon>Intrasporangiaceae</taxon>
        <taxon>Nostocoides</taxon>
    </lineage>
</organism>
<dbReference type="AlphaFoldDB" id="A0A077MAG3"/>
<feature type="transmembrane region" description="Helical" evidence="1">
    <location>
        <begin position="48"/>
        <end position="66"/>
    </location>
</feature>
<evidence type="ECO:0000313" key="2">
    <source>
        <dbReference type="EMBL" id="CCI54356.1"/>
    </source>
</evidence>
<sequence length="175" mass="19662">MSLGRRLTWPREQRTAPLVSPSVLRNGVALIAGVVGICWFSFSPAPNYPLLVAILVLGWIVVWMLVGLSRSATAQHWVAYRPVSGRRPGRDSRVSQLRVLLDERDDADRNDEVHALLVNLTDDRLALRRADRPGEDEDRLALLGAELHAYLIAPSGARSRTLRDLDHYLARLERL</sequence>
<protein>
    <submittedName>
        <fullName evidence="2">Uncharacterized protein</fullName>
    </submittedName>
</protein>
<keyword evidence="1" id="KW-0472">Membrane</keyword>
<feature type="transmembrane region" description="Helical" evidence="1">
    <location>
        <begin position="23"/>
        <end position="42"/>
    </location>
</feature>
<proteinExistence type="predicted"/>
<dbReference type="STRING" id="1193518.BN13_680038"/>
<keyword evidence="1" id="KW-1133">Transmembrane helix</keyword>
<comment type="caution">
    <text evidence="2">The sequence shown here is derived from an EMBL/GenBank/DDBJ whole genome shotgun (WGS) entry which is preliminary data.</text>
</comment>
<keyword evidence="1" id="KW-0812">Transmembrane</keyword>
<reference evidence="2 3" key="1">
    <citation type="journal article" date="2013" name="ISME J.">
        <title>A metabolic model for members of the genus Tetrasphaera involved in enhanced biological phosphorus removal.</title>
        <authorList>
            <person name="Kristiansen R."/>
            <person name="Nguyen H.T.T."/>
            <person name="Saunders A.M."/>
            <person name="Nielsen J.L."/>
            <person name="Wimmer R."/>
            <person name="Le V.Q."/>
            <person name="McIlroy S.J."/>
            <person name="Petrovski S."/>
            <person name="Seviour R.J."/>
            <person name="Calteau A."/>
            <person name="Nielsen K.L."/>
            <person name="Nielsen P.H."/>
        </authorList>
    </citation>
    <scope>NUCLEOTIDE SEQUENCE [LARGE SCALE GENOMIC DNA]</scope>
    <source>
        <strain evidence="2 3">Ben 74</strain>
    </source>
</reference>
<dbReference type="EMBL" id="CAJC01000181">
    <property type="protein sequence ID" value="CCI54356.1"/>
    <property type="molecule type" value="Genomic_DNA"/>
</dbReference>
<dbReference type="Proteomes" id="UP000035720">
    <property type="component" value="Unassembled WGS sequence"/>
</dbReference>
<gene>
    <name evidence="2" type="ORF">BN13_680038</name>
</gene>
<evidence type="ECO:0000256" key="1">
    <source>
        <dbReference type="SAM" id="Phobius"/>
    </source>
</evidence>
<accession>A0A077MAG3</accession>
<name>A0A077MAG3_9MICO</name>
<keyword evidence="3" id="KW-1185">Reference proteome</keyword>
<evidence type="ECO:0000313" key="3">
    <source>
        <dbReference type="Proteomes" id="UP000035720"/>
    </source>
</evidence>